<organism evidence="5 6">
    <name type="scientific">Sporothrix stenoceras</name>
    <dbReference type="NCBI Taxonomy" id="5173"/>
    <lineage>
        <taxon>Eukaryota</taxon>
        <taxon>Fungi</taxon>
        <taxon>Dikarya</taxon>
        <taxon>Ascomycota</taxon>
        <taxon>Pezizomycotina</taxon>
        <taxon>Sordariomycetes</taxon>
        <taxon>Sordariomycetidae</taxon>
        <taxon>Ophiostomatales</taxon>
        <taxon>Ophiostomataceae</taxon>
        <taxon>Sporothrix</taxon>
    </lineage>
</organism>
<dbReference type="Gene3D" id="3.40.50.720">
    <property type="entry name" value="NAD(P)-binding Rossmann-like Domain"/>
    <property type="match status" value="1"/>
</dbReference>
<dbReference type="InterPro" id="IPR047109">
    <property type="entry name" value="CAD-like"/>
</dbReference>
<gene>
    <name evidence="5" type="ORF">Sste5346_006518</name>
</gene>
<comment type="caution">
    <text evidence="5">The sequence shown here is derived from an EMBL/GenBank/DDBJ whole genome shotgun (WGS) entry which is preliminary data.</text>
</comment>
<keyword evidence="3" id="KW-0560">Oxidoreductase</keyword>
<evidence type="ECO:0000256" key="3">
    <source>
        <dbReference type="ARBA" id="ARBA00023002"/>
    </source>
</evidence>
<evidence type="ECO:0000256" key="1">
    <source>
        <dbReference type="ARBA" id="ARBA00022723"/>
    </source>
</evidence>
<sequence>MDGETRTYLAGTPSGALERQTATIELGALEVLIRITHSGVCGTDAHDRTASCGLGHEGVGVIHRMECISGYRQYCHKSVGQKYGAEDHGTFCDYAIRHQDFVNPIPDGLPSKYAAPLVCAGITVYEALQAAEVKSSDRVGVVGLGGLGHIALLYAKAMGCDVSVFSASEKKWEDALALGANEFHVLNTTGKASEPLDVYSKVNVLLLCGGAITDYGILLPLLARRARVVPVIIQTKDITVPYMPFILPGMKIIFSLGATRENEQNALKFADRHKIRPWIQEYPMTVDGLNSAFAGLDDGSMRYRAVLSKELGNEFSV</sequence>
<reference evidence="5 6" key="1">
    <citation type="journal article" date="2024" name="IMA Fungus">
        <title>IMA Genome - F19 : A genome assembly and annotation guide to empower mycologists, including annotated draft genome sequences of Ceratocystis pirilliformis, Diaporthe australafricana, Fusarium ophioides, Paecilomyces lecythidis, and Sporothrix stenoceras.</title>
        <authorList>
            <person name="Aylward J."/>
            <person name="Wilson A.M."/>
            <person name="Visagie C.M."/>
            <person name="Spraker J."/>
            <person name="Barnes I."/>
            <person name="Buitendag C."/>
            <person name="Ceriani C."/>
            <person name="Del Mar Angel L."/>
            <person name="du Plessis D."/>
            <person name="Fuchs T."/>
            <person name="Gasser K."/>
            <person name="Kramer D."/>
            <person name="Li W."/>
            <person name="Munsamy K."/>
            <person name="Piso A."/>
            <person name="Price J.L."/>
            <person name="Sonnekus B."/>
            <person name="Thomas C."/>
            <person name="van der Nest A."/>
            <person name="van Dijk A."/>
            <person name="van Heerden A."/>
            <person name="van Vuuren N."/>
            <person name="Yilmaz N."/>
            <person name="Duong T.A."/>
            <person name="van der Merwe N.A."/>
            <person name="Wingfield M.J."/>
            <person name="Wingfield B.D."/>
        </authorList>
    </citation>
    <scope>NUCLEOTIDE SEQUENCE [LARGE SCALE GENOMIC DNA]</scope>
    <source>
        <strain evidence="5 6">CMW 5346</strain>
    </source>
</reference>
<dbReference type="SUPFAM" id="SSF51735">
    <property type="entry name" value="NAD(P)-binding Rossmann-fold domains"/>
    <property type="match status" value="1"/>
</dbReference>
<name>A0ABR3YZS9_9PEZI</name>
<evidence type="ECO:0000313" key="6">
    <source>
        <dbReference type="Proteomes" id="UP001583186"/>
    </source>
</evidence>
<dbReference type="SUPFAM" id="SSF50129">
    <property type="entry name" value="GroES-like"/>
    <property type="match status" value="1"/>
</dbReference>
<keyword evidence="6" id="KW-1185">Reference proteome</keyword>
<protein>
    <submittedName>
        <fullName evidence="5">Secondary metabolism biosynthetic enzyme</fullName>
    </submittedName>
</protein>
<evidence type="ECO:0000259" key="4">
    <source>
        <dbReference type="Pfam" id="PF00107"/>
    </source>
</evidence>
<dbReference type="Pfam" id="PF00107">
    <property type="entry name" value="ADH_zinc_N"/>
    <property type="match status" value="1"/>
</dbReference>
<feature type="domain" description="Alcohol dehydrogenase-like C-terminal" evidence="4">
    <location>
        <begin position="146"/>
        <end position="270"/>
    </location>
</feature>
<dbReference type="PANTHER" id="PTHR42683">
    <property type="entry name" value="ALDEHYDE REDUCTASE"/>
    <property type="match status" value="1"/>
</dbReference>
<keyword evidence="2" id="KW-0862">Zinc</keyword>
<dbReference type="InterPro" id="IPR013149">
    <property type="entry name" value="ADH-like_C"/>
</dbReference>
<proteinExistence type="predicted"/>
<evidence type="ECO:0000313" key="5">
    <source>
        <dbReference type="EMBL" id="KAL1893340.1"/>
    </source>
</evidence>
<dbReference type="InterPro" id="IPR036291">
    <property type="entry name" value="NAD(P)-bd_dom_sf"/>
</dbReference>
<dbReference type="Gene3D" id="3.90.180.10">
    <property type="entry name" value="Medium-chain alcohol dehydrogenases, catalytic domain"/>
    <property type="match status" value="2"/>
</dbReference>
<keyword evidence="1" id="KW-0479">Metal-binding</keyword>
<dbReference type="Proteomes" id="UP001583186">
    <property type="component" value="Unassembled WGS sequence"/>
</dbReference>
<accession>A0ABR3YZS9</accession>
<evidence type="ECO:0000256" key="2">
    <source>
        <dbReference type="ARBA" id="ARBA00022833"/>
    </source>
</evidence>
<dbReference type="EMBL" id="JAWCUI010000038">
    <property type="protein sequence ID" value="KAL1893340.1"/>
    <property type="molecule type" value="Genomic_DNA"/>
</dbReference>
<dbReference type="InterPro" id="IPR011032">
    <property type="entry name" value="GroES-like_sf"/>
</dbReference>